<dbReference type="GeneID" id="127751255"/>
<proteinExistence type="predicted"/>
<reference evidence="3" key="1">
    <citation type="submission" date="2025-08" db="UniProtKB">
        <authorList>
            <consortium name="RefSeq"/>
        </authorList>
    </citation>
    <scope>IDENTIFICATION</scope>
    <source>
        <tissue evidence="3">Whole organism</tissue>
    </source>
</reference>
<feature type="compositionally biased region" description="Low complexity" evidence="1">
    <location>
        <begin position="96"/>
        <end position="109"/>
    </location>
</feature>
<dbReference type="KEGG" id="foc:127751255"/>
<feature type="region of interest" description="Disordered" evidence="1">
    <location>
        <begin position="1"/>
        <end position="78"/>
    </location>
</feature>
<feature type="compositionally biased region" description="Basic and acidic residues" evidence="1">
    <location>
        <begin position="58"/>
        <end position="78"/>
    </location>
</feature>
<sequence length="141" mass="14444">MEAPLALAPTGPSEPLGTVVGGVPVDAAPLMGLPAPGAPDSRPGSPAAASCNGGPRPEGPEGRGEALYDAPADRGVEPLYDAPDREVEALYDAPADDSSSVVPSISQQSHMNGQCGDDDDLRDRLVPSTRSCVSRPCRRSR</sequence>
<gene>
    <name evidence="3" type="primary">LOC127751255</name>
</gene>
<feature type="region of interest" description="Disordered" evidence="1">
    <location>
        <begin position="90"/>
        <end position="141"/>
    </location>
</feature>
<evidence type="ECO:0000313" key="2">
    <source>
        <dbReference type="Proteomes" id="UP000504606"/>
    </source>
</evidence>
<dbReference type="Proteomes" id="UP000504606">
    <property type="component" value="Unplaced"/>
</dbReference>
<protein>
    <submittedName>
        <fullName evidence="3">Uncharacterized protein LOC127751255 isoform X1</fullName>
    </submittedName>
</protein>
<evidence type="ECO:0000256" key="1">
    <source>
        <dbReference type="SAM" id="MobiDB-lite"/>
    </source>
</evidence>
<evidence type="ECO:0000313" key="3">
    <source>
        <dbReference type="RefSeq" id="XP_052130420.1"/>
    </source>
</evidence>
<feature type="compositionally biased region" description="Low complexity" evidence="1">
    <location>
        <begin position="27"/>
        <end position="39"/>
    </location>
</feature>
<dbReference type="AlphaFoldDB" id="A0A9C6X7E6"/>
<name>A0A9C6X7E6_FRAOC</name>
<accession>A0A9C6X7E6</accession>
<dbReference type="RefSeq" id="XP_052130420.1">
    <property type="nucleotide sequence ID" value="XM_052274460.1"/>
</dbReference>
<organism evidence="2 3">
    <name type="scientific">Frankliniella occidentalis</name>
    <name type="common">Western flower thrips</name>
    <name type="synonym">Euthrips occidentalis</name>
    <dbReference type="NCBI Taxonomy" id="133901"/>
    <lineage>
        <taxon>Eukaryota</taxon>
        <taxon>Metazoa</taxon>
        <taxon>Ecdysozoa</taxon>
        <taxon>Arthropoda</taxon>
        <taxon>Hexapoda</taxon>
        <taxon>Insecta</taxon>
        <taxon>Pterygota</taxon>
        <taxon>Neoptera</taxon>
        <taxon>Paraneoptera</taxon>
        <taxon>Thysanoptera</taxon>
        <taxon>Terebrantia</taxon>
        <taxon>Thripoidea</taxon>
        <taxon>Thripidae</taxon>
        <taxon>Frankliniella</taxon>
    </lineage>
</organism>
<keyword evidence="2" id="KW-1185">Reference proteome</keyword>